<sequence>MANEIAQSHLLSSTSSEGSGGETSPPPTGPSDLFLPTQAVQPPGKDDIDWNGDVDKATSSLVTLLTANGENTLDTNGPKCTQFQLKGVGIGYT</sequence>
<accession>A0A8S0ZHR1</accession>
<comment type="caution">
    <text evidence="2">The sequence shown here is derived from an EMBL/GenBank/DDBJ whole genome shotgun (WGS) entry which is preliminary data.</text>
</comment>
<gene>
    <name evidence="2" type="ORF">APLA_LOCUS5858</name>
</gene>
<proteinExistence type="predicted"/>
<organism evidence="2 3">
    <name type="scientific">Arctia plantaginis</name>
    <name type="common">Wood tiger moth</name>
    <name type="synonym">Phalaena plantaginis</name>
    <dbReference type="NCBI Taxonomy" id="874455"/>
    <lineage>
        <taxon>Eukaryota</taxon>
        <taxon>Metazoa</taxon>
        <taxon>Ecdysozoa</taxon>
        <taxon>Arthropoda</taxon>
        <taxon>Hexapoda</taxon>
        <taxon>Insecta</taxon>
        <taxon>Pterygota</taxon>
        <taxon>Neoptera</taxon>
        <taxon>Endopterygota</taxon>
        <taxon>Lepidoptera</taxon>
        <taxon>Glossata</taxon>
        <taxon>Ditrysia</taxon>
        <taxon>Noctuoidea</taxon>
        <taxon>Erebidae</taxon>
        <taxon>Arctiinae</taxon>
        <taxon>Arctia</taxon>
    </lineage>
</organism>
<dbReference type="AlphaFoldDB" id="A0A8S0ZHR1"/>
<dbReference type="Proteomes" id="UP000494256">
    <property type="component" value="Unassembled WGS sequence"/>
</dbReference>
<feature type="compositionally biased region" description="Polar residues" evidence="1">
    <location>
        <begin position="1"/>
        <end position="11"/>
    </location>
</feature>
<dbReference type="EMBL" id="CADEBD010000291">
    <property type="protein sequence ID" value="CAB3232822.1"/>
    <property type="molecule type" value="Genomic_DNA"/>
</dbReference>
<evidence type="ECO:0000313" key="2">
    <source>
        <dbReference type="EMBL" id="CAB3232822.1"/>
    </source>
</evidence>
<reference evidence="2 3" key="1">
    <citation type="submission" date="2020-04" db="EMBL/GenBank/DDBJ databases">
        <authorList>
            <person name="Wallbank WR R."/>
            <person name="Pardo Diaz C."/>
            <person name="Kozak K."/>
            <person name="Martin S."/>
            <person name="Jiggins C."/>
            <person name="Moest M."/>
            <person name="Warren A I."/>
            <person name="Byers J.R.P. K."/>
            <person name="Montejo-Kovacevich G."/>
            <person name="Yen C E."/>
        </authorList>
    </citation>
    <scope>NUCLEOTIDE SEQUENCE [LARGE SCALE GENOMIC DNA]</scope>
</reference>
<evidence type="ECO:0000256" key="1">
    <source>
        <dbReference type="SAM" id="MobiDB-lite"/>
    </source>
</evidence>
<name>A0A8S0ZHR1_ARCPL</name>
<evidence type="ECO:0000313" key="3">
    <source>
        <dbReference type="Proteomes" id="UP000494256"/>
    </source>
</evidence>
<feature type="region of interest" description="Disordered" evidence="1">
    <location>
        <begin position="1"/>
        <end position="51"/>
    </location>
</feature>
<protein>
    <submittedName>
        <fullName evidence="2">Uncharacterized protein</fullName>
    </submittedName>
</protein>